<evidence type="ECO:0000256" key="2">
    <source>
        <dbReference type="ARBA" id="ARBA00013065"/>
    </source>
</evidence>
<keyword evidence="9" id="KW-0067">ATP-binding</keyword>
<dbReference type="Pfam" id="PF00696">
    <property type="entry name" value="AA_kinase"/>
    <property type="match status" value="1"/>
</dbReference>
<evidence type="ECO:0000256" key="12">
    <source>
        <dbReference type="ARBA" id="ARBA00048141"/>
    </source>
</evidence>
<gene>
    <name evidence="14" type="ORF">X907_2457</name>
</gene>
<protein>
    <recommendedName>
        <fullName evidence="3">Acetylglutamate kinase</fullName>
        <ecNumber evidence="2">2.7.2.8</ecNumber>
    </recommendedName>
    <alternativeName>
        <fullName evidence="10">N-acetyl-L-glutamate 5-phosphotransferase</fullName>
    </alternativeName>
    <alternativeName>
        <fullName evidence="11">NAG kinase</fullName>
    </alternativeName>
</protein>
<evidence type="ECO:0000256" key="11">
    <source>
        <dbReference type="ARBA" id="ARBA00030639"/>
    </source>
</evidence>
<dbReference type="PANTHER" id="PTHR23342:SF0">
    <property type="entry name" value="N-ACETYLGLUTAMATE SYNTHASE, MITOCHONDRIAL"/>
    <property type="match status" value="1"/>
</dbReference>
<dbReference type="GO" id="GO:0003991">
    <property type="term" value="F:acetylglutamate kinase activity"/>
    <property type="evidence" value="ECO:0007669"/>
    <property type="project" value="UniProtKB-EC"/>
</dbReference>
<dbReference type="NCBIfam" id="NF003386">
    <property type="entry name" value="PRK04531.1-1"/>
    <property type="match status" value="1"/>
</dbReference>
<sequence length="451" mass="48726">MIDQAAGNSANERGGAAVPVRSAIVQLLSQMRDGKEIREYLTRFSRLDQERFAVIKVGGAVMEEEMEALSASLAFLQTVGLAPIVVHGGGPQLDKALAEAGIETVRKQGLRVTPPEAIPVIRDTLTRVNLDLVQAIRDCGGRAAAIPSGVFEAELMDEAELGRVGDPKAVRLDLVAAAARAGQAPILACLGDTADGRMVNINADAAVRALVHALQPYKIVFLTGTGALLDEAGKAISAINLATDFDELMGADWVSGGMRLKMEEIKRLLDDLPLSSSVSITSPGELAKELFTHAGSGTLVRKGERMLEIMTKADLDPARAAPLIEQAFGRKLVEGYFEALDFDRAFVTESYRAAAITSRLDDIIYLDKFAVLDDARGEGLGGAVWRKLIAYAPRLYWRSRTDNPVNEFYFATCHGAVKTGHWTVFWRGEDNLSRIPAMVERIAALPPTLRS</sequence>
<evidence type="ECO:0000256" key="3">
    <source>
        <dbReference type="ARBA" id="ARBA00021197"/>
    </source>
</evidence>
<dbReference type="EMBL" id="CP018911">
    <property type="protein sequence ID" value="AZU04972.1"/>
    <property type="molecule type" value="Genomic_DNA"/>
</dbReference>
<dbReference type="Gene3D" id="3.40.630.30">
    <property type="match status" value="1"/>
</dbReference>
<evidence type="ECO:0000256" key="7">
    <source>
        <dbReference type="ARBA" id="ARBA00022741"/>
    </source>
</evidence>
<dbReference type="InterPro" id="IPR004662">
    <property type="entry name" value="AcgluKinase_fam"/>
</dbReference>
<dbReference type="SUPFAM" id="SSF55729">
    <property type="entry name" value="Acyl-CoA N-acyltransferases (Nat)"/>
    <property type="match status" value="1"/>
</dbReference>
<evidence type="ECO:0000256" key="6">
    <source>
        <dbReference type="ARBA" id="ARBA00022679"/>
    </source>
</evidence>
<dbReference type="SUPFAM" id="SSF53633">
    <property type="entry name" value="Carbamate kinase-like"/>
    <property type="match status" value="1"/>
</dbReference>
<evidence type="ECO:0000256" key="13">
    <source>
        <dbReference type="ARBA" id="ARBA00061305"/>
    </source>
</evidence>
<dbReference type="PIRSF" id="PIRSF036441">
    <property type="entry name" value="NAGK_DUF619"/>
    <property type="match status" value="1"/>
</dbReference>
<dbReference type="UniPathway" id="UPA00068">
    <property type="reaction ID" value="UER00107"/>
</dbReference>
<keyword evidence="4" id="KW-0055">Arginine biosynthesis</keyword>
<dbReference type="InterPro" id="IPR001048">
    <property type="entry name" value="Asp/Glu/Uridylate_kinase"/>
</dbReference>
<evidence type="ECO:0000256" key="1">
    <source>
        <dbReference type="ARBA" id="ARBA00004828"/>
    </source>
</evidence>
<dbReference type="InterPro" id="IPR011242">
    <property type="entry name" value="ArgB_GNAT"/>
</dbReference>
<evidence type="ECO:0000313" key="14">
    <source>
        <dbReference type="EMBL" id="AZU04972.1"/>
    </source>
</evidence>
<evidence type="ECO:0000256" key="8">
    <source>
        <dbReference type="ARBA" id="ARBA00022777"/>
    </source>
</evidence>
<dbReference type="RefSeq" id="WP_233352348.1">
    <property type="nucleotide sequence ID" value="NZ_BMFB01000001.1"/>
</dbReference>
<keyword evidence="7" id="KW-0547">Nucleotide-binding</keyword>
<dbReference type="PROSITE" id="PS51186">
    <property type="entry name" value="GNAT"/>
    <property type="match status" value="1"/>
</dbReference>
<dbReference type="NCBIfam" id="NF003387">
    <property type="entry name" value="PRK04531.1-2"/>
    <property type="match status" value="1"/>
</dbReference>
<keyword evidence="15" id="KW-1185">Reference proteome</keyword>
<dbReference type="InterPro" id="IPR000182">
    <property type="entry name" value="GNAT_dom"/>
</dbReference>
<dbReference type="InterPro" id="IPR006855">
    <property type="entry name" value="Vertebrate-like_GNAT_dom"/>
</dbReference>
<comment type="catalytic activity">
    <reaction evidence="12">
        <text>N-acetyl-L-glutamate + ATP = N-acetyl-L-glutamyl 5-phosphate + ADP</text>
        <dbReference type="Rhea" id="RHEA:14629"/>
        <dbReference type="ChEBI" id="CHEBI:30616"/>
        <dbReference type="ChEBI" id="CHEBI:44337"/>
        <dbReference type="ChEBI" id="CHEBI:57936"/>
        <dbReference type="ChEBI" id="CHEBI:456216"/>
        <dbReference type="EC" id="2.7.2.8"/>
    </reaction>
</comment>
<dbReference type="Gene3D" id="3.40.1160.10">
    <property type="entry name" value="Acetylglutamate kinase-like"/>
    <property type="match status" value="1"/>
</dbReference>
<dbReference type="InterPro" id="IPR016181">
    <property type="entry name" value="Acyl_CoA_acyltransferase"/>
</dbReference>
<keyword evidence="8 14" id="KW-0418">Kinase</keyword>
<dbReference type="EC" id="2.7.2.8" evidence="2"/>
<dbReference type="GO" id="GO:0006526">
    <property type="term" value="P:L-arginine biosynthetic process"/>
    <property type="evidence" value="ECO:0007669"/>
    <property type="project" value="UniProtKB-UniPathway"/>
</dbReference>
<name>A0A3T0ECE5_9PROT</name>
<dbReference type="GO" id="GO:0004042">
    <property type="term" value="F:L-glutamate N-acetyltransferase activity"/>
    <property type="evidence" value="ECO:0007669"/>
    <property type="project" value="TreeGrafter"/>
</dbReference>
<evidence type="ECO:0000256" key="5">
    <source>
        <dbReference type="ARBA" id="ARBA00022605"/>
    </source>
</evidence>
<dbReference type="PROSITE" id="PS51731">
    <property type="entry name" value="GNAT_NAGS"/>
    <property type="match status" value="1"/>
</dbReference>
<reference evidence="14 15" key="1">
    <citation type="submission" date="2016-12" db="EMBL/GenBank/DDBJ databases">
        <title>The genome of dimorphic prosthecate Glycocaulis alkaliphilus 6b-8t, isolated from crude oil dictates its adaptability in petroleum environments.</title>
        <authorList>
            <person name="Wu X.-L."/>
            <person name="Geng S."/>
        </authorList>
    </citation>
    <scope>NUCLEOTIDE SEQUENCE [LARGE SCALE GENOMIC DNA]</scope>
    <source>
        <strain evidence="14 15">6B-8</strain>
    </source>
</reference>
<dbReference type="PANTHER" id="PTHR23342">
    <property type="entry name" value="N-ACETYLGLUTAMATE SYNTHASE"/>
    <property type="match status" value="1"/>
</dbReference>
<dbReference type="Proteomes" id="UP000286954">
    <property type="component" value="Chromosome"/>
</dbReference>
<organism evidence="14 15">
    <name type="scientific">Glycocaulis alkaliphilus</name>
    <dbReference type="NCBI Taxonomy" id="1434191"/>
    <lineage>
        <taxon>Bacteria</taxon>
        <taxon>Pseudomonadati</taxon>
        <taxon>Pseudomonadota</taxon>
        <taxon>Alphaproteobacteria</taxon>
        <taxon>Maricaulales</taxon>
        <taxon>Maricaulaceae</taxon>
        <taxon>Glycocaulis</taxon>
    </lineage>
</organism>
<dbReference type="GO" id="GO:0005524">
    <property type="term" value="F:ATP binding"/>
    <property type="evidence" value="ECO:0007669"/>
    <property type="project" value="UniProtKB-KW"/>
</dbReference>
<comment type="pathway">
    <text evidence="1">Amino-acid biosynthesis; L-arginine biosynthesis; N(2)-acetyl-L-ornithine from L-glutamate: step 2/4.</text>
</comment>
<proteinExistence type="inferred from homology"/>
<dbReference type="InterPro" id="IPR036393">
    <property type="entry name" value="AceGlu_kinase-like_sf"/>
</dbReference>
<dbReference type="Pfam" id="PF04768">
    <property type="entry name" value="NAT"/>
    <property type="match status" value="1"/>
</dbReference>
<dbReference type="GO" id="GO:0005737">
    <property type="term" value="C:cytoplasm"/>
    <property type="evidence" value="ECO:0007669"/>
    <property type="project" value="InterPro"/>
</dbReference>
<keyword evidence="5" id="KW-0028">Amino-acid biosynthesis</keyword>
<evidence type="ECO:0000256" key="10">
    <source>
        <dbReference type="ARBA" id="ARBA00030178"/>
    </source>
</evidence>
<comment type="similarity">
    <text evidence="13">In the N-terminal section; belongs to the acetylglutamate kinase family. ArgB subfamily.</text>
</comment>
<evidence type="ECO:0000256" key="9">
    <source>
        <dbReference type="ARBA" id="ARBA00022840"/>
    </source>
</evidence>
<evidence type="ECO:0000313" key="15">
    <source>
        <dbReference type="Proteomes" id="UP000286954"/>
    </source>
</evidence>
<dbReference type="FunFam" id="3.40.1160.10:FF:000046">
    <property type="entry name" value="N-acetylglutamate kinase / N-acetylglutamate synthase"/>
    <property type="match status" value="1"/>
</dbReference>
<accession>A0A3T0ECE5</accession>
<evidence type="ECO:0000256" key="4">
    <source>
        <dbReference type="ARBA" id="ARBA00022571"/>
    </source>
</evidence>
<dbReference type="NCBIfam" id="TIGR00761">
    <property type="entry name" value="argB"/>
    <property type="match status" value="1"/>
</dbReference>
<keyword evidence="6" id="KW-0808">Transferase</keyword>
<dbReference type="KEGG" id="gak:X907_2457"/>
<dbReference type="AlphaFoldDB" id="A0A3T0ECE5"/>